<name>A0A645G1G9_9ZZZZ</name>
<evidence type="ECO:0000256" key="1">
    <source>
        <dbReference type="SAM" id="MobiDB-lite"/>
    </source>
</evidence>
<organism evidence="2">
    <name type="scientific">bioreactor metagenome</name>
    <dbReference type="NCBI Taxonomy" id="1076179"/>
    <lineage>
        <taxon>unclassified sequences</taxon>
        <taxon>metagenomes</taxon>
        <taxon>ecological metagenomes</taxon>
    </lineage>
</organism>
<comment type="caution">
    <text evidence="2">The sequence shown here is derived from an EMBL/GenBank/DDBJ whole genome shotgun (WGS) entry which is preliminary data.</text>
</comment>
<proteinExistence type="predicted"/>
<feature type="compositionally biased region" description="Basic and acidic residues" evidence="1">
    <location>
        <begin position="17"/>
        <end position="29"/>
    </location>
</feature>
<sequence>MRRPGRVAAAAATDPARPVEEGRQHGYDQKEDIEVLKFGNIVGVQEAFPVAPVAHYGHDFIRPGEFDQDENHEYHQQRVTEEALDRVSDDDRQRAAHADDRDRRHQNQHHQKVECREVHSGEVQRVGQVQKVDEKARRQCRHDHVGQHFRQTAETRRKDPEFPAVTHFEELAQTLRLGFPEAVGAISEQTHQYPDRQQDHIPEGQRKPGFVMNFDISHQPQYRQRRRDIAD</sequence>
<reference evidence="2" key="1">
    <citation type="submission" date="2019-08" db="EMBL/GenBank/DDBJ databases">
        <authorList>
            <person name="Kucharzyk K."/>
            <person name="Murdoch R.W."/>
            <person name="Higgins S."/>
            <person name="Loffler F."/>
        </authorList>
    </citation>
    <scope>NUCLEOTIDE SEQUENCE</scope>
</reference>
<protein>
    <submittedName>
        <fullName evidence="2">Uncharacterized protein</fullName>
    </submittedName>
</protein>
<accession>A0A645G1G9</accession>
<feature type="compositionally biased region" description="Low complexity" evidence="1">
    <location>
        <begin position="1"/>
        <end position="16"/>
    </location>
</feature>
<gene>
    <name evidence="2" type="ORF">SDC9_167382</name>
</gene>
<dbReference type="EMBL" id="VSSQ01067659">
    <property type="protein sequence ID" value="MPN20006.1"/>
    <property type="molecule type" value="Genomic_DNA"/>
</dbReference>
<feature type="region of interest" description="Disordered" evidence="1">
    <location>
        <begin position="72"/>
        <end position="112"/>
    </location>
</feature>
<feature type="region of interest" description="Disordered" evidence="1">
    <location>
        <begin position="1"/>
        <end position="29"/>
    </location>
</feature>
<dbReference type="AlphaFoldDB" id="A0A645G1G9"/>
<evidence type="ECO:0000313" key="2">
    <source>
        <dbReference type="EMBL" id="MPN20006.1"/>
    </source>
</evidence>